<reference evidence="5 6" key="1">
    <citation type="submission" date="2024-09" db="EMBL/GenBank/DDBJ databases">
        <title>Floridaenema gen nov. (Aerosakkonemataceae, Aerosakkonematales ord. nov., Cyanobacteria) from benthic tropical and subtropical fresh waters, with the description of four new species.</title>
        <authorList>
            <person name="Moretto J.A."/>
            <person name="Berthold D.E."/>
            <person name="Lefler F.W."/>
            <person name="Huang I.-S."/>
            <person name="Laughinghouse H. IV."/>
        </authorList>
    </citation>
    <scope>NUCLEOTIDE SEQUENCE [LARGE SCALE GENOMIC DNA]</scope>
    <source>
        <strain evidence="5 6">BLCC-F46</strain>
    </source>
</reference>
<feature type="transmembrane region" description="Helical" evidence="4">
    <location>
        <begin position="384"/>
        <end position="402"/>
    </location>
</feature>
<dbReference type="EMBL" id="JBHFNQ010000271">
    <property type="protein sequence ID" value="MFB2882376.1"/>
    <property type="molecule type" value="Genomic_DNA"/>
</dbReference>
<dbReference type="Gene3D" id="1.25.10.10">
    <property type="entry name" value="Leucine-rich Repeat Variant"/>
    <property type="match status" value="1"/>
</dbReference>
<feature type="transmembrane region" description="Helical" evidence="4">
    <location>
        <begin position="277"/>
        <end position="299"/>
    </location>
</feature>
<feature type="transmembrane region" description="Helical" evidence="4">
    <location>
        <begin position="186"/>
        <end position="207"/>
    </location>
</feature>
<dbReference type="SMART" id="SM00567">
    <property type="entry name" value="EZ_HEAT"/>
    <property type="match status" value="3"/>
</dbReference>
<feature type="transmembrane region" description="Helical" evidence="4">
    <location>
        <begin position="414"/>
        <end position="437"/>
    </location>
</feature>
<dbReference type="InterPro" id="IPR036259">
    <property type="entry name" value="MFS_trans_sf"/>
</dbReference>
<feature type="region of interest" description="Disordered" evidence="3">
    <location>
        <begin position="565"/>
        <end position="617"/>
    </location>
</feature>
<dbReference type="InterPro" id="IPR004155">
    <property type="entry name" value="PBS_lyase_HEAT"/>
</dbReference>
<dbReference type="Proteomes" id="UP001576774">
    <property type="component" value="Unassembled WGS sequence"/>
</dbReference>
<feature type="transmembrane region" description="Helical" evidence="4">
    <location>
        <begin position="311"/>
        <end position="341"/>
    </location>
</feature>
<feature type="transmembrane region" description="Helical" evidence="4">
    <location>
        <begin position="95"/>
        <end position="113"/>
    </location>
</feature>
<accession>A0ABV4XHS4</accession>
<feature type="transmembrane region" description="Helical" evidence="4">
    <location>
        <begin position="32"/>
        <end position="55"/>
    </location>
</feature>
<evidence type="ECO:0000256" key="1">
    <source>
        <dbReference type="ARBA" id="ARBA00022549"/>
    </source>
</evidence>
<dbReference type="InterPro" id="IPR011989">
    <property type="entry name" value="ARM-like"/>
</dbReference>
<evidence type="ECO:0000313" key="5">
    <source>
        <dbReference type="EMBL" id="MFB2882376.1"/>
    </source>
</evidence>
<keyword evidence="4" id="KW-0472">Membrane</keyword>
<dbReference type="RefSeq" id="WP_413275327.1">
    <property type="nucleotide sequence ID" value="NZ_JBHFNQ010000271.1"/>
</dbReference>
<evidence type="ECO:0000256" key="2">
    <source>
        <dbReference type="ARBA" id="ARBA00022738"/>
    </source>
</evidence>
<dbReference type="SUPFAM" id="SSF48371">
    <property type="entry name" value="ARM repeat"/>
    <property type="match status" value="1"/>
</dbReference>
<organism evidence="5 6">
    <name type="scientific">Floridaenema aerugineum BLCC-F46</name>
    <dbReference type="NCBI Taxonomy" id="3153654"/>
    <lineage>
        <taxon>Bacteria</taxon>
        <taxon>Bacillati</taxon>
        <taxon>Cyanobacteriota</taxon>
        <taxon>Cyanophyceae</taxon>
        <taxon>Oscillatoriophycideae</taxon>
        <taxon>Aerosakkonematales</taxon>
        <taxon>Aerosakkonemataceae</taxon>
        <taxon>Floridanema</taxon>
        <taxon>Floridanema aerugineum</taxon>
    </lineage>
</organism>
<name>A0ABV4XHS4_9CYAN</name>
<gene>
    <name evidence="5" type="ORF">ACE1CC_36485</name>
</gene>
<feature type="transmembrane region" description="Helical" evidence="4">
    <location>
        <begin position="242"/>
        <end position="265"/>
    </location>
</feature>
<keyword evidence="2" id="KW-0605">Phycobilisome</keyword>
<feature type="transmembrane region" description="Helical" evidence="4">
    <location>
        <begin position="119"/>
        <end position="137"/>
    </location>
</feature>
<evidence type="ECO:0000256" key="3">
    <source>
        <dbReference type="SAM" id="MobiDB-lite"/>
    </source>
</evidence>
<comment type="caution">
    <text evidence="5">The sequence shown here is derived from an EMBL/GenBank/DDBJ whole genome shotgun (WGS) entry which is preliminary data.</text>
</comment>
<evidence type="ECO:0000313" key="6">
    <source>
        <dbReference type="Proteomes" id="UP001576774"/>
    </source>
</evidence>
<keyword evidence="4" id="KW-0812">Transmembrane</keyword>
<dbReference type="InterPro" id="IPR016024">
    <property type="entry name" value="ARM-type_fold"/>
</dbReference>
<keyword evidence="1" id="KW-0042">Antenna complex</keyword>
<sequence length="1058" mass="117935">MTLKNPLFNNRGWWRILLQGLNLRAEESERTLLMFAVYTTTSVGLLWLEATTVALFLEQYGSNKLPWIYMASALMGSGLGILSTWMQRILPLRRFVVLIGLISAIPLLLFRLGLEVNSLGWLTIFLLPLWVDGGYSLNHLTTSLTANQLFNIREIKRTFPLISSGVLVADVLSGFSLPLLLKLVGLNNVILVSAGMLVLGAGILFYLSQRYKQAFPDAPYRDLHDEQSDYTNRRLKGPLQEYAIYLFGFFIISQILLLLIDFQYLTQLELKFDVKQIASFLGLFSGFVGIFELITQWFISSRVIERMGVFLTAMLPGAVLSMLGLLPLTGLVQLFVGLIVLKFADELLRYTFVASTASVLFQPIPDNLRGNIETKARGIAEPVATGLTGIGILAVIWVLNWASHNSSETVKVNLVSWLIVLGIVLFSFSWLLIVWLLRSRYLDLLVLSAQRGQLSGVGEVDLRILKRAVVEALEGTTSEADKRSCIELLTQIDPQNVGEVLAPLLKVLPPALQYQSLESMLIAPNTNYLPHVKALIGEEGEGVRGQGVGVRERIGELGRVLGDEEGELGRVLGDRGKDNSPTPNPQPLTPNSFPNPQPPTPNPQNSPNPQPPTPKNLQPEVLALALRYIWLTEPNPDLRALKSYLEPEIDPVVRGTAAALLLRLGNGVQKAEATSALRRMLTHPEEEERVMGCRALGDALYLQALRVNIPGLLQDKSLRVRRALLEAIAATHLEEYYPALLRGLEYKSTREAAIRALERLDSEAIPMVLSLATNIQKPDLIRRYAWDVLGRIGTLEARNVLVANLMTAWGNTRRHILQILLKLPQETGIDAVLDRLGRSGVETLIGQELMFVGQIYAAMVDLKAAKLEVQEIDLILKAFEGDLADAAQRCFLLMKFLYSPDTIQAAAFNLRSGSPSDMARGLEILDQTVDIFNKRELLTFLERHSDEEKLRNLAGIIAYQPLEARDRIRRLLSLRRFLSDWSLACCFHLASRERWNLTAEPTLACLRHPTGFVREATIAYLKVASPRSLSELLPKLQQDPDRLVAAQVQQLMTELGNS</sequence>
<keyword evidence="6" id="KW-1185">Reference proteome</keyword>
<proteinExistence type="predicted"/>
<protein>
    <submittedName>
        <fullName evidence="5">MFS transporter</fullName>
    </submittedName>
</protein>
<evidence type="ECO:0000256" key="4">
    <source>
        <dbReference type="SAM" id="Phobius"/>
    </source>
</evidence>
<feature type="transmembrane region" description="Helical" evidence="4">
    <location>
        <begin position="158"/>
        <end position="180"/>
    </location>
</feature>
<feature type="compositionally biased region" description="Pro residues" evidence="3">
    <location>
        <begin position="582"/>
        <end position="614"/>
    </location>
</feature>
<dbReference type="SUPFAM" id="SSF103473">
    <property type="entry name" value="MFS general substrate transporter"/>
    <property type="match status" value="1"/>
</dbReference>
<keyword evidence="4" id="KW-1133">Transmembrane helix</keyword>
<feature type="transmembrane region" description="Helical" evidence="4">
    <location>
        <begin position="67"/>
        <end position="86"/>
    </location>
</feature>